<dbReference type="SUPFAM" id="SSF55909">
    <property type="entry name" value="Pentein"/>
    <property type="match status" value="1"/>
</dbReference>
<organism evidence="1 2">
    <name type="scientific">Aduncisulcus paluster</name>
    <dbReference type="NCBI Taxonomy" id="2918883"/>
    <lineage>
        <taxon>Eukaryota</taxon>
        <taxon>Metamonada</taxon>
        <taxon>Carpediemonas-like organisms</taxon>
        <taxon>Aduncisulcus</taxon>
    </lineage>
</organism>
<sequence length="658" mass="72902">MKSGHQFHEDDTCELVILHDPGIGSYLNSLHPAGALFEKPLSTCEAKKQHNVFRKLIEESGAKVLTVREILRMDVDKDMVSRVNLEELALTRLTYQFVGSNGLPDKTHTPQEKYYVSDEYKREVLRSLDIERLVDVVLLNPTIKLTRTAYNTGMVTQSTELNPAGNLLFTRDQQITTGSGVVMCNMASSQRSHEIAIMEFCFKKLGINPIGRVSAPGTLEGGDFMMCGPSLAMVGVGLRTNSLGASYLMDNDLLGTDRLAVVRDIFDRNQDRLHLDCVFAPLGRDICLLDETIIGAANPKRRLVDVYCRTKAGRYVIEQSQVEFSQFLKSEGFHIIPVPHKLQLAYGVNVLNLGDSRILTVNDDTARLVARDPHFKGTIQSIDFRAVTSMFGSMHCCSQCVIRSPAKVTKTMAFYPLPGEYRAKEPSERPIDLAFPSIDCIIKVPTFCADTLGLDRVEEEKMCSEGRELLEALEDQGINVRVEVCLLHGHPQQARVGDFVKVFKSKARTVMAVFPSVKETRSPVLCKLLKQVADFNGWLFVDFTYRGVVLAASSLDLIKQADGTMALWYDSSITEAQGTLIAELARLCEVGTVPGDSFRPIIGCVPIKGGEVVLVDSEEKDSTEIAKKRWPEAIIVPVKVSNLKMILGGGLRCFVACL</sequence>
<evidence type="ECO:0000313" key="2">
    <source>
        <dbReference type="Proteomes" id="UP001057375"/>
    </source>
</evidence>
<comment type="caution">
    <text evidence="1">The sequence shown here is derived from an EMBL/GenBank/DDBJ whole genome shotgun (WGS) entry which is preliminary data.</text>
</comment>
<name>A0ABQ5JYW4_9EUKA</name>
<dbReference type="Proteomes" id="UP001057375">
    <property type="component" value="Unassembled WGS sequence"/>
</dbReference>
<dbReference type="EMBL" id="BQXS01012432">
    <property type="protein sequence ID" value="GKT22922.1"/>
    <property type="molecule type" value="Genomic_DNA"/>
</dbReference>
<dbReference type="Pfam" id="PF02274">
    <property type="entry name" value="ADI"/>
    <property type="match status" value="1"/>
</dbReference>
<protein>
    <submittedName>
        <fullName evidence="1">Arginine deiminase</fullName>
    </submittedName>
</protein>
<dbReference type="Gene3D" id="3.75.10.10">
    <property type="entry name" value="L-arginine/glycine Amidinotransferase, Chain A"/>
    <property type="match status" value="1"/>
</dbReference>
<accession>A0ABQ5JYW4</accession>
<proteinExistence type="predicted"/>
<reference evidence="1" key="1">
    <citation type="submission" date="2022-03" db="EMBL/GenBank/DDBJ databases">
        <title>Draft genome sequence of Aduncisulcus paluster, a free-living microaerophilic Fornicata.</title>
        <authorList>
            <person name="Yuyama I."/>
            <person name="Kume K."/>
            <person name="Tamura T."/>
            <person name="Inagaki Y."/>
            <person name="Hashimoto T."/>
        </authorList>
    </citation>
    <scope>NUCLEOTIDE SEQUENCE</scope>
    <source>
        <strain evidence="1">NY0171</strain>
    </source>
</reference>
<dbReference type="PANTHER" id="PTHR47271:SF2">
    <property type="entry name" value="ARGININE DEIMINASE"/>
    <property type="match status" value="1"/>
</dbReference>
<gene>
    <name evidence="1" type="ORF">ADUPG1_012270</name>
</gene>
<dbReference type="PANTHER" id="PTHR47271">
    <property type="entry name" value="ARGININE DEIMINASE"/>
    <property type="match status" value="1"/>
</dbReference>
<keyword evidence="2" id="KW-1185">Reference proteome</keyword>
<evidence type="ECO:0000313" key="1">
    <source>
        <dbReference type="EMBL" id="GKT22922.1"/>
    </source>
</evidence>